<dbReference type="Gene3D" id="1.10.10.10">
    <property type="entry name" value="Winged helix-like DNA-binding domain superfamily/Winged helix DNA-binding domain"/>
    <property type="match status" value="1"/>
</dbReference>
<dbReference type="EMBL" id="LN868939">
    <property type="protein sequence ID" value="CRY83609.1"/>
    <property type="molecule type" value="Genomic_DNA"/>
</dbReference>
<dbReference type="Proteomes" id="UP000057820">
    <property type="component" value="Plasmid 2"/>
</dbReference>
<accession>A0A0H5P8H2</accession>
<dbReference type="GO" id="GO:0006950">
    <property type="term" value="P:response to stress"/>
    <property type="evidence" value="ECO:0007669"/>
    <property type="project" value="TreeGrafter"/>
</dbReference>
<name>A0A0H5P8H2_NOCFR</name>
<gene>
    <name evidence="1" type="ORF">ERS450000_05580</name>
</gene>
<dbReference type="InterPro" id="IPR036390">
    <property type="entry name" value="WH_DNA-bd_sf"/>
</dbReference>
<evidence type="ECO:0000313" key="2">
    <source>
        <dbReference type="Proteomes" id="UP000057820"/>
    </source>
</evidence>
<dbReference type="InterPro" id="IPR000835">
    <property type="entry name" value="HTH_MarR-typ"/>
</dbReference>
<sequence>MTETRWLDADEMRAWEAFLGAGALVNREIEQHLKREGLSHPQYETLVRLSAAPQARLRMTELADALFTSKSGLSYQIGQLEKAGYVRREAADADDRGVLAVLTPAGRERLAEVAPGHVATVRRALIDVLTEQQRRALADGLGTVVARLSTPKGG</sequence>
<dbReference type="KEGG" id="nfr:ERS450000_05580"/>
<dbReference type="InterPro" id="IPR039422">
    <property type="entry name" value="MarR/SlyA-like"/>
</dbReference>
<organism evidence="1 2">
    <name type="scientific">Nocardia farcinica</name>
    <dbReference type="NCBI Taxonomy" id="37329"/>
    <lineage>
        <taxon>Bacteria</taxon>
        <taxon>Bacillati</taxon>
        <taxon>Actinomycetota</taxon>
        <taxon>Actinomycetes</taxon>
        <taxon>Mycobacteriales</taxon>
        <taxon>Nocardiaceae</taxon>
        <taxon>Nocardia</taxon>
    </lineage>
</organism>
<dbReference type="GO" id="GO:0003700">
    <property type="term" value="F:DNA-binding transcription factor activity"/>
    <property type="evidence" value="ECO:0007669"/>
    <property type="project" value="InterPro"/>
</dbReference>
<dbReference type="Pfam" id="PF12802">
    <property type="entry name" value="MarR_2"/>
    <property type="match status" value="1"/>
</dbReference>
<keyword evidence="1" id="KW-0614">Plasmid</keyword>
<dbReference type="PANTHER" id="PTHR33164">
    <property type="entry name" value="TRANSCRIPTIONAL REGULATOR, MARR FAMILY"/>
    <property type="match status" value="1"/>
</dbReference>
<reference evidence="2" key="1">
    <citation type="submission" date="2015-03" db="EMBL/GenBank/DDBJ databases">
        <authorList>
            <consortium name="Pathogen Informatics"/>
        </authorList>
    </citation>
    <scope>NUCLEOTIDE SEQUENCE [LARGE SCALE GENOMIC DNA]</scope>
    <source>
        <strain evidence="2">NCTC11134</strain>
        <plasmid evidence="2">2</plasmid>
    </source>
</reference>
<protein>
    <submittedName>
        <fullName evidence="1">Transcriptional repressor MprA</fullName>
    </submittedName>
</protein>
<dbReference type="RefSeq" id="WP_060594752.1">
    <property type="nucleotide sequence ID" value="NZ_CAACYE020000001.1"/>
</dbReference>
<dbReference type="AlphaFoldDB" id="A0A0H5P8H2"/>
<dbReference type="SMART" id="SM00347">
    <property type="entry name" value="HTH_MARR"/>
    <property type="match status" value="1"/>
</dbReference>
<evidence type="ECO:0000313" key="1">
    <source>
        <dbReference type="EMBL" id="CRY83609.1"/>
    </source>
</evidence>
<geneLocation type="plasmid" evidence="1">
    <name>2</name>
</geneLocation>
<proteinExistence type="predicted"/>
<dbReference type="PROSITE" id="PS50995">
    <property type="entry name" value="HTH_MARR_2"/>
    <property type="match status" value="1"/>
</dbReference>
<dbReference type="InterPro" id="IPR036388">
    <property type="entry name" value="WH-like_DNA-bd_sf"/>
</dbReference>
<dbReference type="PANTHER" id="PTHR33164:SF99">
    <property type="entry name" value="MARR FAMILY REGULATORY PROTEIN"/>
    <property type="match status" value="1"/>
</dbReference>
<dbReference type="SUPFAM" id="SSF46785">
    <property type="entry name" value="Winged helix' DNA-binding domain"/>
    <property type="match status" value="1"/>
</dbReference>